<evidence type="ECO:0000313" key="2">
    <source>
        <dbReference type="EMBL" id="NAY91917.1"/>
    </source>
</evidence>
<dbReference type="RefSeq" id="WP_166523312.1">
    <property type="nucleotide sequence ID" value="NZ_JAAABI010000002.1"/>
</dbReference>
<dbReference type="EMBL" id="JAAABI010000002">
    <property type="protein sequence ID" value="NAY91917.1"/>
    <property type="molecule type" value="Genomic_DNA"/>
</dbReference>
<sequence length="179" mass="21341">MINSFFKSTSLTLLILLCSARLVAQEKSVQDLEFLIGTWQVREDIKDRNWWEESTRIANYTLDSTFIEIDASSRSSTGKERTYRWFIHLNDKTQQFEMVSMFSNWHKVQFDLLDWNPETRKLTIRHAPDPSSEEYHERFGEMIFSDDFSSYEWKGENKYGDPDDPGIWRYVEKGVRAQE</sequence>
<dbReference type="AlphaFoldDB" id="A0A964TBP0"/>
<evidence type="ECO:0008006" key="4">
    <source>
        <dbReference type="Google" id="ProtNLM"/>
    </source>
</evidence>
<name>A0A964TBP0_9FLAO</name>
<organism evidence="2 3">
    <name type="scientific">Flagellimonas ochracea</name>
    <dbReference type="NCBI Taxonomy" id="2696472"/>
    <lineage>
        <taxon>Bacteria</taxon>
        <taxon>Pseudomonadati</taxon>
        <taxon>Bacteroidota</taxon>
        <taxon>Flavobacteriia</taxon>
        <taxon>Flavobacteriales</taxon>
        <taxon>Flavobacteriaceae</taxon>
        <taxon>Flagellimonas</taxon>
    </lineage>
</organism>
<evidence type="ECO:0000313" key="3">
    <source>
        <dbReference type="Proteomes" id="UP000667650"/>
    </source>
</evidence>
<protein>
    <recommendedName>
        <fullName evidence="4">DUF1579 domain-containing protein</fullName>
    </recommendedName>
</protein>
<gene>
    <name evidence="2" type="ORF">GTQ34_08305</name>
</gene>
<comment type="caution">
    <text evidence="2">The sequence shown here is derived from an EMBL/GenBank/DDBJ whole genome shotgun (WGS) entry which is preliminary data.</text>
</comment>
<keyword evidence="3" id="KW-1185">Reference proteome</keyword>
<feature type="signal peptide" evidence="1">
    <location>
        <begin position="1"/>
        <end position="24"/>
    </location>
</feature>
<accession>A0A964TBP0</accession>
<feature type="chain" id="PRO_5037215535" description="DUF1579 domain-containing protein" evidence="1">
    <location>
        <begin position="25"/>
        <end position="179"/>
    </location>
</feature>
<evidence type="ECO:0000256" key="1">
    <source>
        <dbReference type="SAM" id="SignalP"/>
    </source>
</evidence>
<proteinExistence type="predicted"/>
<keyword evidence="1" id="KW-0732">Signal</keyword>
<reference evidence="2" key="1">
    <citation type="submission" date="2020-01" db="EMBL/GenBank/DDBJ databases">
        <title>Muricauda ochracea sp. nov., isolated from a tidal flat of Garorim bay in Korea.</title>
        <authorList>
            <person name="Kim D."/>
            <person name="Yoo Y."/>
            <person name="Kim J.-J."/>
        </authorList>
    </citation>
    <scope>NUCLEOTIDE SEQUENCE</scope>
    <source>
        <strain evidence="2">JGD-17</strain>
    </source>
</reference>
<dbReference type="Proteomes" id="UP000667650">
    <property type="component" value="Unassembled WGS sequence"/>
</dbReference>